<comment type="caution">
    <text evidence="2">The sequence shown here is derived from an EMBL/GenBank/DDBJ whole genome shotgun (WGS) entry which is preliminary data.</text>
</comment>
<keyword evidence="2" id="KW-0560">Oxidoreductase</keyword>
<keyword evidence="2" id="KW-0670">Pyruvate</keyword>
<reference evidence="2 3" key="1">
    <citation type="submission" date="2020-08" db="EMBL/GenBank/DDBJ databases">
        <title>Genomic Encyclopedia of Type Strains, Phase III (KMG-III): the genomes of soil and plant-associated and newly described type strains.</title>
        <authorList>
            <person name="Whitman W."/>
        </authorList>
    </citation>
    <scope>NUCLEOTIDE SEQUENCE [LARGE SCALE GENOMIC DNA]</scope>
    <source>
        <strain evidence="2 3">CECT 8897</strain>
    </source>
</reference>
<dbReference type="GO" id="GO:0004739">
    <property type="term" value="F:pyruvate dehydrogenase (acetyl-transferring) activity"/>
    <property type="evidence" value="ECO:0007669"/>
    <property type="project" value="UniProtKB-EC"/>
</dbReference>
<dbReference type="Pfam" id="PF22613">
    <property type="entry name" value="Transketolase_C_1"/>
    <property type="match status" value="1"/>
</dbReference>
<dbReference type="InterPro" id="IPR009014">
    <property type="entry name" value="Transketo_C/PFOR_II"/>
</dbReference>
<dbReference type="EC" id="1.2.4.1" evidence="2"/>
<dbReference type="RefSeq" id="WP_183439163.1">
    <property type="nucleotide sequence ID" value="NZ_JACHXD010000001.1"/>
</dbReference>
<dbReference type="EMBL" id="JACHXD010000001">
    <property type="protein sequence ID" value="MBB3117174.1"/>
    <property type="molecule type" value="Genomic_DNA"/>
</dbReference>
<organism evidence="2 3">
    <name type="scientific">Pseudoduganella violacea</name>
    <dbReference type="NCBI Taxonomy" id="1715466"/>
    <lineage>
        <taxon>Bacteria</taxon>
        <taxon>Pseudomonadati</taxon>
        <taxon>Pseudomonadota</taxon>
        <taxon>Betaproteobacteria</taxon>
        <taxon>Burkholderiales</taxon>
        <taxon>Oxalobacteraceae</taxon>
        <taxon>Telluria group</taxon>
        <taxon>Pseudoduganella</taxon>
    </lineage>
</organism>
<feature type="domain" description="Transketolase-like C-terminal" evidence="1">
    <location>
        <begin position="207"/>
        <end position="321"/>
    </location>
</feature>
<dbReference type="Gene3D" id="3.40.50.920">
    <property type="match status" value="1"/>
</dbReference>
<keyword evidence="3" id="KW-1185">Reference proteome</keyword>
<evidence type="ECO:0000259" key="1">
    <source>
        <dbReference type="Pfam" id="PF22613"/>
    </source>
</evidence>
<evidence type="ECO:0000313" key="3">
    <source>
        <dbReference type="Proteomes" id="UP000541535"/>
    </source>
</evidence>
<dbReference type="InterPro" id="IPR055152">
    <property type="entry name" value="Transketolase-like_C_2"/>
</dbReference>
<dbReference type="SUPFAM" id="SSF52922">
    <property type="entry name" value="TK C-terminal domain-like"/>
    <property type="match status" value="1"/>
</dbReference>
<name>A0A7W5B5Z2_9BURK</name>
<evidence type="ECO:0000313" key="2">
    <source>
        <dbReference type="EMBL" id="MBB3117174.1"/>
    </source>
</evidence>
<dbReference type="AlphaFoldDB" id="A0A7W5B5Z2"/>
<dbReference type="InterPro" id="IPR051157">
    <property type="entry name" value="PDH/Transketolase"/>
</dbReference>
<dbReference type="PANTHER" id="PTHR43825">
    <property type="entry name" value="PYRUVATE DEHYDROGENASE E1 COMPONENT"/>
    <property type="match status" value="1"/>
</dbReference>
<dbReference type="PANTHER" id="PTHR43825:SF3">
    <property type="entry name" value="PYRUVATE DEHYDROGENASE E1 COMPONENT"/>
    <property type="match status" value="1"/>
</dbReference>
<sequence>MELERFHLPESMREMRHAAASCLDRLDDDALSAHCRSASPRTAMHAIANRLEQGSAWIVRAVGRDAEVHASAADGHHNISAWPLWLRSECQRREKPLLYLMRSESVAGLRAALAETTSQGIFCNDAEAFSSRWPKSVQPALPLWLSAMADGTPYDPASGAETLAILRAALHALYIDGEPGFVYFSAHADGGDARALSAADGLHAFKGMYCAAPLQETSTASVRLLGAGKTLSQVERAAKLLQQDWGVASEIWSCPSYTRLARDAYAAERWNTLHPRAEKRGSHLQTCLGGSASPVLAVTGYAQNIASQIGGFVPARFAALGADSHPLRAGTDSTQWIAALALKALGEEGRIPLGRAKEALERYRLA</sequence>
<protein>
    <submittedName>
        <fullName evidence="2">Pyruvate dehydrogenase E1 component</fullName>
        <ecNumber evidence="2">1.2.4.1</ecNumber>
    </submittedName>
</protein>
<gene>
    <name evidence="2" type="ORF">FHS03_000193</name>
</gene>
<dbReference type="Proteomes" id="UP000541535">
    <property type="component" value="Unassembled WGS sequence"/>
</dbReference>
<proteinExistence type="predicted"/>
<accession>A0A7W5B5Z2</accession>